<dbReference type="Pfam" id="PF02892">
    <property type="entry name" value="zf-BED"/>
    <property type="match status" value="2"/>
</dbReference>
<keyword evidence="2 4" id="KW-0863">Zinc-finger</keyword>
<evidence type="ECO:0000313" key="7">
    <source>
        <dbReference type="Proteomes" id="UP000791440"/>
    </source>
</evidence>
<keyword evidence="1" id="KW-0479">Metal-binding</keyword>
<dbReference type="SMART" id="SM00614">
    <property type="entry name" value="ZnF_BED"/>
    <property type="match status" value="4"/>
</dbReference>
<evidence type="ECO:0000256" key="2">
    <source>
        <dbReference type="ARBA" id="ARBA00022771"/>
    </source>
</evidence>
<organism evidence="6 7">
    <name type="scientific">Manduca sexta</name>
    <name type="common">Tobacco hawkmoth</name>
    <name type="synonym">Tobacco hornworm</name>
    <dbReference type="NCBI Taxonomy" id="7130"/>
    <lineage>
        <taxon>Eukaryota</taxon>
        <taxon>Metazoa</taxon>
        <taxon>Ecdysozoa</taxon>
        <taxon>Arthropoda</taxon>
        <taxon>Hexapoda</taxon>
        <taxon>Insecta</taxon>
        <taxon>Pterygota</taxon>
        <taxon>Neoptera</taxon>
        <taxon>Endopterygota</taxon>
        <taxon>Lepidoptera</taxon>
        <taxon>Glossata</taxon>
        <taxon>Ditrysia</taxon>
        <taxon>Bombycoidea</taxon>
        <taxon>Sphingidae</taxon>
        <taxon>Sphinginae</taxon>
        <taxon>Sphingini</taxon>
        <taxon>Manduca</taxon>
    </lineage>
</organism>
<sequence length="516" mass="61552">MHYRFIPNPRKGRDLLMLNGYTYSQHKLKYYYCSKKDYGCKARVRLCADGTLVSYGDNHSHEPPSRKRSYLWRFFEDVEDNMVRCGLCDKIMYGNMPRHLRCVHPKAYIQWQKEVNLHRRRQKELKEAMESRRIRKCFDGKKRSSLWEYYEDMGSNMCKCKVCGITMKHNKSRHLEKKHPNVYRQYLNERRTSEEVKPPANDVSESRPWARRGWVKRFLRRLDDRRCECTVCHKVLRMPVGDNSNMKRHVRTKHPFYYQREVKAYREEQKQKKEIESGQFEVIEYLVEDLDSDDPLLSTDHLINEIERKETNVTDSDKTDPETENELVDDEVFKDDSDVILNKSIEFVTLSLTDPNIEEKIKELCVKDVAGARSKHKTCFWNFFFEIDDNLYRCMFCEKDIVIFPKSVANLKRHISIMHRQQFELILKYAPHYDNCKKKKIPYSDIDDEIKLEFEVLEHGCYKCKICSKFILCGDNSQMLTKHVEEAHRGVTSIETESVIVADSDFVVGMEEEHEE</sequence>
<evidence type="ECO:0000256" key="4">
    <source>
        <dbReference type="PROSITE-ProRule" id="PRU00027"/>
    </source>
</evidence>
<feature type="domain" description="BED-type" evidence="5">
    <location>
        <begin position="375"/>
        <end position="426"/>
    </location>
</feature>
<evidence type="ECO:0000256" key="1">
    <source>
        <dbReference type="ARBA" id="ARBA00022723"/>
    </source>
</evidence>
<dbReference type="GO" id="GO:0008270">
    <property type="term" value="F:zinc ion binding"/>
    <property type="evidence" value="ECO:0007669"/>
    <property type="project" value="UniProtKB-KW"/>
</dbReference>
<keyword evidence="7" id="KW-1185">Reference proteome</keyword>
<feature type="domain" description="BED-type" evidence="5">
    <location>
        <begin position="203"/>
        <end position="261"/>
    </location>
</feature>
<dbReference type="Pfam" id="PF04500">
    <property type="entry name" value="FLYWCH"/>
    <property type="match status" value="1"/>
</dbReference>
<gene>
    <name evidence="6" type="ORF">O3G_MSEX001932</name>
</gene>
<proteinExistence type="predicted"/>
<dbReference type="Proteomes" id="UP000791440">
    <property type="component" value="Unassembled WGS sequence"/>
</dbReference>
<comment type="caution">
    <text evidence="6">The sequence shown here is derived from an EMBL/GenBank/DDBJ whole genome shotgun (WGS) entry which is preliminary data.</text>
</comment>
<dbReference type="InterPro" id="IPR013087">
    <property type="entry name" value="Znf_C2H2_type"/>
</dbReference>
<dbReference type="SMART" id="SM00355">
    <property type="entry name" value="ZnF_C2H2"/>
    <property type="match status" value="5"/>
</dbReference>
<name>A0A921YM47_MANSE</name>
<reference evidence="6" key="2">
    <citation type="submission" date="2020-12" db="EMBL/GenBank/DDBJ databases">
        <authorList>
            <person name="Kanost M."/>
        </authorList>
    </citation>
    <scope>NUCLEOTIDE SEQUENCE</scope>
</reference>
<dbReference type="AlphaFoldDB" id="A0A921YM47"/>
<dbReference type="GO" id="GO:0003677">
    <property type="term" value="F:DNA binding"/>
    <property type="evidence" value="ECO:0007669"/>
    <property type="project" value="InterPro"/>
</dbReference>
<reference evidence="6" key="1">
    <citation type="journal article" date="2016" name="Insect Biochem. Mol. Biol.">
        <title>Multifaceted biological insights from a draft genome sequence of the tobacco hornworm moth, Manduca sexta.</title>
        <authorList>
            <person name="Kanost M.R."/>
            <person name="Arrese E.L."/>
            <person name="Cao X."/>
            <person name="Chen Y.R."/>
            <person name="Chellapilla S."/>
            <person name="Goldsmith M.R."/>
            <person name="Grosse-Wilde E."/>
            <person name="Heckel D.G."/>
            <person name="Herndon N."/>
            <person name="Jiang H."/>
            <person name="Papanicolaou A."/>
            <person name="Qu J."/>
            <person name="Soulages J.L."/>
            <person name="Vogel H."/>
            <person name="Walters J."/>
            <person name="Waterhouse R.M."/>
            <person name="Ahn S.J."/>
            <person name="Almeida F.C."/>
            <person name="An C."/>
            <person name="Aqrawi P."/>
            <person name="Bretschneider A."/>
            <person name="Bryant W.B."/>
            <person name="Bucks S."/>
            <person name="Chao H."/>
            <person name="Chevignon G."/>
            <person name="Christen J.M."/>
            <person name="Clarke D.F."/>
            <person name="Dittmer N.T."/>
            <person name="Ferguson L.C.F."/>
            <person name="Garavelou S."/>
            <person name="Gordon K.H.J."/>
            <person name="Gunaratna R.T."/>
            <person name="Han Y."/>
            <person name="Hauser F."/>
            <person name="He Y."/>
            <person name="Heidel-Fischer H."/>
            <person name="Hirsh A."/>
            <person name="Hu Y."/>
            <person name="Jiang H."/>
            <person name="Kalra D."/>
            <person name="Klinner C."/>
            <person name="Konig C."/>
            <person name="Kovar C."/>
            <person name="Kroll A.R."/>
            <person name="Kuwar S.S."/>
            <person name="Lee S.L."/>
            <person name="Lehman R."/>
            <person name="Li K."/>
            <person name="Li Z."/>
            <person name="Liang H."/>
            <person name="Lovelace S."/>
            <person name="Lu Z."/>
            <person name="Mansfield J.H."/>
            <person name="McCulloch K.J."/>
            <person name="Mathew T."/>
            <person name="Morton B."/>
            <person name="Muzny D.M."/>
            <person name="Neunemann D."/>
            <person name="Ongeri F."/>
            <person name="Pauchet Y."/>
            <person name="Pu L.L."/>
            <person name="Pyrousis I."/>
            <person name="Rao X.J."/>
            <person name="Redding A."/>
            <person name="Roesel C."/>
            <person name="Sanchez-Gracia A."/>
            <person name="Schaack S."/>
            <person name="Shukla A."/>
            <person name="Tetreau G."/>
            <person name="Wang Y."/>
            <person name="Xiong G.H."/>
            <person name="Traut W."/>
            <person name="Walsh T.K."/>
            <person name="Worley K.C."/>
            <person name="Wu D."/>
            <person name="Wu W."/>
            <person name="Wu Y.Q."/>
            <person name="Zhang X."/>
            <person name="Zou Z."/>
            <person name="Zucker H."/>
            <person name="Briscoe A.D."/>
            <person name="Burmester T."/>
            <person name="Clem R.J."/>
            <person name="Feyereisen R."/>
            <person name="Grimmelikhuijzen C.J.P."/>
            <person name="Hamodrakas S.J."/>
            <person name="Hansson B.S."/>
            <person name="Huguet E."/>
            <person name="Jermiin L.S."/>
            <person name="Lan Q."/>
            <person name="Lehman H.K."/>
            <person name="Lorenzen M."/>
            <person name="Merzendorfer H."/>
            <person name="Michalopoulos I."/>
            <person name="Morton D.B."/>
            <person name="Muthukrishnan S."/>
            <person name="Oakeshott J.G."/>
            <person name="Palmer W."/>
            <person name="Park Y."/>
            <person name="Passarelli A.L."/>
            <person name="Rozas J."/>
            <person name="Schwartz L.M."/>
            <person name="Smith W."/>
            <person name="Southgate A."/>
            <person name="Vilcinskas A."/>
            <person name="Vogt R."/>
            <person name="Wang P."/>
            <person name="Werren J."/>
            <person name="Yu X.Q."/>
            <person name="Zhou J.J."/>
            <person name="Brown S.J."/>
            <person name="Scherer S.E."/>
            <person name="Richards S."/>
            <person name="Blissard G.W."/>
        </authorList>
    </citation>
    <scope>NUCLEOTIDE SEQUENCE</scope>
</reference>
<dbReference type="InterPro" id="IPR003656">
    <property type="entry name" value="Znf_BED"/>
</dbReference>
<dbReference type="PROSITE" id="PS50808">
    <property type="entry name" value="ZF_BED"/>
    <property type="match status" value="2"/>
</dbReference>
<keyword evidence="3" id="KW-0862">Zinc</keyword>
<dbReference type="EMBL" id="JH668288">
    <property type="protein sequence ID" value="KAG6441714.1"/>
    <property type="molecule type" value="Genomic_DNA"/>
</dbReference>
<evidence type="ECO:0000259" key="5">
    <source>
        <dbReference type="PROSITE" id="PS50808"/>
    </source>
</evidence>
<dbReference type="InterPro" id="IPR007588">
    <property type="entry name" value="Znf_FLYWCH"/>
</dbReference>
<evidence type="ECO:0000256" key="3">
    <source>
        <dbReference type="ARBA" id="ARBA00022833"/>
    </source>
</evidence>
<protein>
    <recommendedName>
        <fullName evidence="5">BED-type domain-containing protein</fullName>
    </recommendedName>
</protein>
<accession>A0A921YM47</accession>
<evidence type="ECO:0000313" key="6">
    <source>
        <dbReference type="EMBL" id="KAG6441714.1"/>
    </source>
</evidence>